<feature type="region of interest" description="Disordered" evidence="1">
    <location>
        <begin position="177"/>
        <end position="201"/>
    </location>
</feature>
<dbReference type="InterPro" id="IPR053150">
    <property type="entry name" value="Teicoplanin_resist-assoc"/>
</dbReference>
<reference evidence="5" key="1">
    <citation type="submission" date="2018-07" db="EMBL/GenBank/DDBJ databases">
        <title>Streptacidiphilus bronchialis DSM 106435 chromosome.</title>
        <authorList>
            <person name="Batra D."/>
            <person name="Gulvik C.A."/>
        </authorList>
    </citation>
    <scope>NUCLEOTIDE SEQUENCE [LARGE SCALE GENOMIC DNA]</scope>
    <source>
        <strain evidence="5">DSM 106435</strain>
    </source>
</reference>
<gene>
    <name evidence="4" type="ORF">C7M71_011095</name>
</gene>
<dbReference type="AlphaFoldDB" id="A0A345SVZ7"/>
<feature type="transmembrane region" description="Helical" evidence="2">
    <location>
        <begin position="127"/>
        <end position="147"/>
    </location>
</feature>
<dbReference type="InterPro" id="IPR006976">
    <property type="entry name" value="VanZ-like"/>
</dbReference>
<keyword evidence="2" id="KW-1133">Transmembrane helix</keyword>
<accession>A0A345SVZ7</accession>
<feature type="compositionally biased region" description="Gly residues" evidence="1">
    <location>
        <begin position="1"/>
        <end position="10"/>
    </location>
</feature>
<dbReference type="PANTHER" id="PTHR36834">
    <property type="entry name" value="MEMBRANE PROTEIN-RELATED"/>
    <property type="match status" value="1"/>
</dbReference>
<keyword evidence="2" id="KW-0472">Membrane</keyword>
<feature type="compositionally biased region" description="Pro residues" evidence="1">
    <location>
        <begin position="183"/>
        <end position="201"/>
    </location>
</feature>
<evidence type="ECO:0000256" key="1">
    <source>
        <dbReference type="SAM" id="MobiDB-lite"/>
    </source>
</evidence>
<protein>
    <submittedName>
        <fullName evidence="4">VanZ family protein</fullName>
    </submittedName>
</protein>
<evidence type="ECO:0000313" key="4">
    <source>
        <dbReference type="EMBL" id="AXI77902.1"/>
    </source>
</evidence>
<dbReference type="Proteomes" id="UP000249340">
    <property type="component" value="Chromosome"/>
</dbReference>
<feature type="transmembrane region" description="Helical" evidence="2">
    <location>
        <begin position="153"/>
        <end position="174"/>
    </location>
</feature>
<feature type="transmembrane region" description="Helical" evidence="2">
    <location>
        <begin position="92"/>
        <end position="115"/>
    </location>
</feature>
<keyword evidence="5" id="KW-1185">Reference proteome</keyword>
<dbReference type="Pfam" id="PF04892">
    <property type="entry name" value="VanZ"/>
    <property type="match status" value="1"/>
</dbReference>
<evidence type="ECO:0000256" key="2">
    <source>
        <dbReference type="SAM" id="Phobius"/>
    </source>
</evidence>
<feature type="transmembrane region" description="Helical" evidence="2">
    <location>
        <begin position="37"/>
        <end position="58"/>
    </location>
</feature>
<name>A0A345SVZ7_9ACTN</name>
<dbReference type="KEGG" id="stri:C7M71_011095"/>
<organism evidence="4 5">
    <name type="scientific">Peterkaempfera bronchialis</name>
    <dbReference type="NCBI Taxonomy" id="2126346"/>
    <lineage>
        <taxon>Bacteria</taxon>
        <taxon>Bacillati</taxon>
        <taxon>Actinomycetota</taxon>
        <taxon>Actinomycetes</taxon>
        <taxon>Kitasatosporales</taxon>
        <taxon>Streptomycetaceae</taxon>
        <taxon>Peterkaempfera</taxon>
    </lineage>
</organism>
<dbReference type="EMBL" id="CP031264">
    <property type="protein sequence ID" value="AXI77902.1"/>
    <property type="molecule type" value="Genomic_DNA"/>
</dbReference>
<dbReference type="PANTHER" id="PTHR36834:SF1">
    <property type="entry name" value="INTEGRAL MEMBRANE PROTEIN"/>
    <property type="match status" value="1"/>
</dbReference>
<keyword evidence="2" id="KW-0812">Transmembrane</keyword>
<dbReference type="OrthoDB" id="4335551at2"/>
<feature type="domain" description="VanZ-like" evidence="3">
    <location>
        <begin position="48"/>
        <end position="165"/>
    </location>
</feature>
<proteinExistence type="predicted"/>
<sequence>MQRGGTGVRTGEGQLRQGQWTGAPATSAPPTAGASPLLRTAGLLLLAAHLVLVGWYALRPVPVDWVYDANLRPFSSIHRDLAAGTAEGYRQIAVRLLMLAPLGVLLPLAGGRVAARWLPSLLRTAGTAALLGTGLAFLQTGIAGHVLDVDDVLLNLIGVILAHVAVVPGARALLRRHGYRPTSPAPPPQPRPPAPRAPPTT</sequence>
<feature type="region of interest" description="Disordered" evidence="1">
    <location>
        <begin position="1"/>
        <end position="31"/>
    </location>
</feature>
<evidence type="ECO:0000259" key="3">
    <source>
        <dbReference type="Pfam" id="PF04892"/>
    </source>
</evidence>
<feature type="compositionally biased region" description="Low complexity" evidence="1">
    <location>
        <begin position="21"/>
        <end position="31"/>
    </location>
</feature>
<evidence type="ECO:0000313" key="5">
    <source>
        <dbReference type="Proteomes" id="UP000249340"/>
    </source>
</evidence>